<evidence type="ECO:0000256" key="1">
    <source>
        <dbReference type="SAM" id="MobiDB-lite"/>
    </source>
</evidence>
<feature type="compositionally biased region" description="Low complexity" evidence="1">
    <location>
        <begin position="81"/>
        <end position="98"/>
    </location>
</feature>
<reference evidence="2" key="1">
    <citation type="journal article" date="2013" name="BMC Genomics">
        <title>Unscrambling butterfly oogenesis.</title>
        <authorList>
            <person name="Carter J.M."/>
            <person name="Baker S.C."/>
            <person name="Pink R."/>
            <person name="Carter D.R."/>
            <person name="Collins A."/>
            <person name="Tomlin J."/>
            <person name="Gibbs M."/>
            <person name="Breuker C.J."/>
        </authorList>
    </citation>
    <scope>NUCLEOTIDE SEQUENCE</scope>
    <source>
        <tissue evidence="2">Ovary</tissue>
    </source>
</reference>
<feature type="region of interest" description="Disordered" evidence="1">
    <location>
        <begin position="66"/>
        <end position="98"/>
    </location>
</feature>
<accession>S4NTR8</accession>
<reference evidence="2" key="2">
    <citation type="submission" date="2013-05" db="EMBL/GenBank/DDBJ databases">
        <authorList>
            <person name="Carter J.-M."/>
            <person name="Baker S.C."/>
            <person name="Pink R."/>
            <person name="Carter D.R.F."/>
            <person name="Collins A."/>
            <person name="Tomlin J."/>
            <person name="Gibbs M."/>
            <person name="Breuker C.J."/>
        </authorList>
    </citation>
    <scope>NUCLEOTIDE SEQUENCE</scope>
    <source>
        <tissue evidence="2">Ovary</tissue>
    </source>
</reference>
<protein>
    <submittedName>
        <fullName evidence="2">Uncharacterized protein</fullName>
    </submittedName>
</protein>
<sequence>MSRESPSPGKSSFLTSSPALPLAISHSRSCRLFSGLESFVALRGDLSRLLSRLLSLELNLGAPSRSLRSRPALRSDRSPRSPRSGLSLRSLRSLLSPR</sequence>
<proteinExistence type="predicted"/>
<evidence type="ECO:0000313" key="2">
    <source>
        <dbReference type="EMBL" id="JAA78988.1"/>
    </source>
</evidence>
<feature type="non-terminal residue" evidence="2">
    <location>
        <position position="98"/>
    </location>
</feature>
<organism evidence="2">
    <name type="scientific">Pararge aegeria</name>
    <name type="common">speckled wood butterfly</name>
    <dbReference type="NCBI Taxonomy" id="116150"/>
    <lineage>
        <taxon>Eukaryota</taxon>
        <taxon>Metazoa</taxon>
        <taxon>Ecdysozoa</taxon>
        <taxon>Arthropoda</taxon>
        <taxon>Hexapoda</taxon>
        <taxon>Insecta</taxon>
        <taxon>Pterygota</taxon>
        <taxon>Neoptera</taxon>
        <taxon>Endopterygota</taxon>
        <taxon>Lepidoptera</taxon>
        <taxon>Glossata</taxon>
        <taxon>Ditrysia</taxon>
        <taxon>Papilionoidea</taxon>
        <taxon>Nymphalidae</taxon>
        <taxon>Satyrinae</taxon>
        <taxon>Satyrini</taxon>
        <taxon>Parargina</taxon>
        <taxon>Pararge</taxon>
    </lineage>
</organism>
<name>S4NTR8_9NEOP</name>
<dbReference type="EMBL" id="GAIX01013572">
    <property type="protein sequence ID" value="JAA78988.1"/>
    <property type="molecule type" value="Transcribed_RNA"/>
</dbReference>
<dbReference type="AlphaFoldDB" id="S4NTR8"/>